<evidence type="ECO:0000256" key="3">
    <source>
        <dbReference type="ARBA" id="ARBA00022574"/>
    </source>
</evidence>
<dbReference type="SUPFAM" id="SSF50978">
    <property type="entry name" value="WD40 repeat-like"/>
    <property type="match status" value="1"/>
</dbReference>
<dbReference type="InterPro" id="IPR015943">
    <property type="entry name" value="WD40/YVTN_repeat-like_dom_sf"/>
</dbReference>
<keyword evidence="4" id="KW-0677">Repeat</keyword>
<gene>
    <name evidence="8" type="primary">KCTD3</name>
</gene>
<keyword evidence="2" id="KW-0597">Phosphoprotein</keyword>
<dbReference type="PANTHER" id="PTHR15859">
    <property type="entry name" value="SETA BINDING PROTEIN 1"/>
    <property type="match status" value="1"/>
</dbReference>
<feature type="compositionally biased region" description="Low complexity" evidence="5">
    <location>
        <begin position="717"/>
        <end position="743"/>
    </location>
</feature>
<dbReference type="AlphaFoldDB" id="A0A7F8R9F8"/>
<evidence type="ECO:0000256" key="2">
    <source>
        <dbReference type="ARBA" id="ARBA00022553"/>
    </source>
</evidence>
<dbReference type="CTD" id="51133"/>
<feature type="domain" description="BTB" evidence="6">
    <location>
        <begin position="18"/>
        <end position="87"/>
    </location>
</feature>
<accession>A0A7F8R9F8</accession>
<dbReference type="Pfam" id="PF02214">
    <property type="entry name" value="BTB_2"/>
    <property type="match status" value="1"/>
</dbReference>
<feature type="region of interest" description="Disordered" evidence="5">
    <location>
        <begin position="136"/>
        <end position="172"/>
    </location>
</feature>
<evidence type="ECO:0000256" key="1">
    <source>
        <dbReference type="ARBA" id="ARBA00009572"/>
    </source>
</evidence>
<dbReference type="Proteomes" id="UP000245341">
    <property type="component" value="Unplaced"/>
</dbReference>
<name>A0A7F8R9F8_LEPWE</name>
<comment type="similarity">
    <text evidence="1">Belongs to the KCTD3 family.</text>
</comment>
<organism evidence="7 8">
    <name type="scientific">Leptonychotes weddellii</name>
    <name type="common">Weddell seal</name>
    <name type="synonym">Otaria weddellii</name>
    <dbReference type="NCBI Taxonomy" id="9713"/>
    <lineage>
        <taxon>Eukaryota</taxon>
        <taxon>Metazoa</taxon>
        <taxon>Chordata</taxon>
        <taxon>Craniata</taxon>
        <taxon>Vertebrata</taxon>
        <taxon>Euteleostomi</taxon>
        <taxon>Mammalia</taxon>
        <taxon>Eutheria</taxon>
        <taxon>Laurasiatheria</taxon>
        <taxon>Carnivora</taxon>
        <taxon>Caniformia</taxon>
        <taxon>Pinnipedia</taxon>
        <taxon>Phocidae</taxon>
        <taxon>Monachinae</taxon>
        <taxon>Lobodontini</taxon>
        <taxon>Leptonychotes</taxon>
    </lineage>
</organism>
<dbReference type="GO" id="GO:0051260">
    <property type="term" value="P:protein homooligomerization"/>
    <property type="evidence" value="ECO:0007669"/>
    <property type="project" value="InterPro"/>
</dbReference>
<evidence type="ECO:0000256" key="4">
    <source>
        <dbReference type="ARBA" id="ARBA00022737"/>
    </source>
</evidence>
<feature type="compositionally biased region" description="Polar residues" evidence="5">
    <location>
        <begin position="138"/>
        <end position="169"/>
    </location>
</feature>
<dbReference type="Gene3D" id="3.30.710.10">
    <property type="entry name" value="Potassium Channel Kv1.1, Chain A"/>
    <property type="match status" value="1"/>
</dbReference>
<feature type="compositionally biased region" description="Basic and acidic residues" evidence="5">
    <location>
        <begin position="644"/>
        <end position="667"/>
    </location>
</feature>
<dbReference type="PANTHER" id="PTHR15859:SF2">
    <property type="entry name" value="BTB_POZ DOMAIN-CONTAINING PROTEIN KCTD3"/>
    <property type="match status" value="1"/>
</dbReference>
<dbReference type="InterPro" id="IPR036322">
    <property type="entry name" value="WD40_repeat_dom_sf"/>
</dbReference>
<dbReference type="RefSeq" id="XP_030890042.1">
    <property type="nucleotide sequence ID" value="XM_031034182.1"/>
</dbReference>
<dbReference type="InterPro" id="IPR003131">
    <property type="entry name" value="T1-type_BTB"/>
</dbReference>
<dbReference type="SMART" id="SM00225">
    <property type="entry name" value="BTB"/>
    <property type="match status" value="1"/>
</dbReference>
<keyword evidence="3" id="KW-0853">WD repeat</keyword>
<reference evidence="8" key="1">
    <citation type="submission" date="2025-08" db="UniProtKB">
        <authorList>
            <consortium name="RefSeq"/>
        </authorList>
    </citation>
    <scope>IDENTIFICATION</scope>
    <source>
        <tissue evidence="8">Liver</tissue>
    </source>
</reference>
<evidence type="ECO:0000256" key="5">
    <source>
        <dbReference type="SAM" id="MobiDB-lite"/>
    </source>
</evidence>
<dbReference type="Gene3D" id="2.130.10.10">
    <property type="entry name" value="YVTN repeat-like/Quinoprotein amine dehydrogenase"/>
    <property type="match status" value="1"/>
</dbReference>
<feature type="compositionally biased region" description="Basic and acidic residues" evidence="5">
    <location>
        <begin position="677"/>
        <end position="701"/>
    </location>
</feature>
<dbReference type="SUPFAM" id="SSF54695">
    <property type="entry name" value="POZ domain"/>
    <property type="match status" value="1"/>
</dbReference>
<dbReference type="FunFam" id="3.30.710.10:FF:000038">
    <property type="entry name" value="BTB/POZ domain-containing protein KCTD3 isoform X1"/>
    <property type="match status" value="1"/>
</dbReference>
<dbReference type="GeneID" id="102743134"/>
<keyword evidence="7" id="KW-1185">Reference proteome</keyword>
<protein>
    <submittedName>
        <fullName evidence="8">BTB/POZ domain-containing protein KCTD3 isoform X4</fullName>
    </submittedName>
</protein>
<dbReference type="InterPro" id="IPR011333">
    <property type="entry name" value="SKP1/BTB/POZ_sf"/>
</dbReference>
<dbReference type="InterPro" id="IPR000210">
    <property type="entry name" value="BTB/POZ_dom"/>
</dbReference>
<dbReference type="PROSITE" id="PS50097">
    <property type="entry name" value="BTB"/>
    <property type="match status" value="1"/>
</dbReference>
<sequence>MAGGHCGSFAAAAAGSGEIVQLNVGGTRFSTSRQTLMWIPDSFFSSLLSGRISTLRDETGAIFIDRDPAAFAPILNFLRTKELDLRGVSINVLRHEAEFYGITPLVRRLLLCEELERSSCGSVLFHGYLPPPGIPSRKINNTTRSSAGSRNGLNSTEGEARGNGTQPALSGTGEETVRLGFPVDPRKVLIVAGHHNWIVAAYAHFAVCYRIKESSGWQQVFTSPYLDWTIERVALNAKVVGGPHGDKDKMVAVASESSIILWSVQDGGSGSEIGVFSLGVPVDALFFIGNQLVATSHTGKVGVWNAVTQHWQVQDVVPITSYDTAGSFLLLGCNNGSIYYIDMQKFPLRMKDNDLLVTELYHDPSNDAITALSVYLTPKTMCADNNHVRTWTVTRFRGMISTQPGSTPLASFKILSLEETESHGSYSSGNDIGPFGERDDQQVFIQKVVPITNKLFVRLSSTGKRICEIQAVDCTTISSFTVRECEGSSRMGSRPRRYLFTGHTNGSIQMWDLTTAMDMVNKSEEKDAGGPTEEELLKLLDQCDLSTSRCATPNISPATSVLQHGRLRESSSSLQLQHHETIHEAATYGSMRPYRESPLLARARRTESFHSYRDFQTINLNRNVERAVPENGNVGPIQAEVKRGTGECNVSERKSPGTEIKSLRESDSGLEVQKIAEGLESKKRSSEEENDNRVELRKKGGFEGGGFLGRKKVPYLASSPSTSDGGTDSPGTASPSPTKTTPSPRHKKSDSSGQEYSL</sequence>
<dbReference type="InterPro" id="IPR047876">
    <property type="entry name" value="SHKBP1/KCTD3"/>
</dbReference>
<evidence type="ECO:0000313" key="7">
    <source>
        <dbReference type="Proteomes" id="UP000245341"/>
    </source>
</evidence>
<evidence type="ECO:0000259" key="6">
    <source>
        <dbReference type="PROSITE" id="PS50097"/>
    </source>
</evidence>
<feature type="region of interest" description="Disordered" evidence="5">
    <location>
        <begin position="644"/>
        <end position="758"/>
    </location>
</feature>
<proteinExistence type="inferred from homology"/>
<evidence type="ECO:0000313" key="8">
    <source>
        <dbReference type="RefSeq" id="XP_030890042.1"/>
    </source>
</evidence>